<dbReference type="PROSITE" id="PS51186">
    <property type="entry name" value="GNAT"/>
    <property type="match status" value="1"/>
</dbReference>
<sequence length="265" mass="28640">MNFAHSASGTGNHAVVVTRVSNMQWHAVEDDRTVGRGDASRRPDGRLFISIDAWHGAVFDRIADAMLTDLPTPLSTVVDEADHDARSAWERAGFAVARREWGYLVPTDPQITGLDPVRPPSGVTIVPSGEAEEAPLRALDRIIRDEVEAAVGWQTMPAEVLPRPAGTTVVDPAKYAVARHLDQYVGLIRVAPLTRQPRIGLIAVRADRHRRGIARALLAHALGSLHRSGTVSAWAEVNESNAAATALFENIGARRAAGTLELIRS</sequence>
<name>A0A1B1AXY0_9ACTN</name>
<dbReference type="OrthoDB" id="3814885at2"/>
<organism evidence="2 3">
    <name type="scientific">Streptomyces griseochromogenes</name>
    <dbReference type="NCBI Taxonomy" id="68214"/>
    <lineage>
        <taxon>Bacteria</taxon>
        <taxon>Bacillati</taxon>
        <taxon>Actinomycetota</taxon>
        <taxon>Actinomycetes</taxon>
        <taxon>Kitasatosporales</taxon>
        <taxon>Streptomycetaceae</taxon>
        <taxon>Streptomyces</taxon>
    </lineage>
</organism>
<dbReference type="Gene3D" id="3.40.630.30">
    <property type="match status" value="1"/>
</dbReference>
<dbReference type="InterPro" id="IPR000182">
    <property type="entry name" value="GNAT_dom"/>
</dbReference>
<evidence type="ECO:0000259" key="1">
    <source>
        <dbReference type="PROSITE" id="PS51186"/>
    </source>
</evidence>
<evidence type="ECO:0000313" key="3">
    <source>
        <dbReference type="Proteomes" id="UP000092659"/>
    </source>
</evidence>
<evidence type="ECO:0000313" key="2">
    <source>
        <dbReference type="EMBL" id="ANP51380.1"/>
    </source>
</evidence>
<feature type="domain" description="N-acetyltransferase" evidence="1">
    <location>
        <begin position="129"/>
        <end position="265"/>
    </location>
</feature>
<gene>
    <name evidence="2" type="ORF">AVL59_18740</name>
</gene>
<dbReference type="EMBL" id="CP016279">
    <property type="protein sequence ID" value="ANP51380.1"/>
    <property type="molecule type" value="Genomic_DNA"/>
</dbReference>
<dbReference type="Proteomes" id="UP000092659">
    <property type="component" value="Chromosome"/>
</dbReference>
<dbReference type="KEGG" id="sgs:AVL59_18740"/>
<accession>A0A1B1AXY0</accession>
<dbReference type="InterPro" id="IPR016181">
    <property type="entry name" value="Acyl_CoA_acyltransferase"/>
</dbReference>
<dbReference type="Pfam" id="PF00583">
    <property type="entry name" value="Acetyltransf_1"/>
    <property type="match status" value="1"/>
</dbReference>
<dbReference type="GO" id="GO:0016747">
    <property type="term" value="F:acyltransferase activity, transferring groups other than amino-acyl groups"/>
    <property type="evidence" value="ECO:0007669"/>
    <property type="project" value="InterPro"/>
</dbReference>
<dbReference type="SUPFAM" id="SSF55729">
    <property type="entry name" value="Acyl-CoA N-acyltransferases (Nat)"/>
    <property type="match status" value="1"/>
</dbReference>
<dbReference type="RefSeq" id="WP_067305718.1">
    <property type="nucleotide sequence ID" value="NZ_CP016279.1"/>
</dbReference>
<proteinExistence type="predicted"/>
<protein>
    <submittedName>
        <fullName evidence="2">GCN5 family acetyltransferase</fullName>
    </submittedName>
</protein>
<reference evidence="2 3" key="1">
    <citation type="submission" date="2016-06" db="EMBL/GenBank/DDBJ databases">
        <title>Complete genome sequence of Streptomyces griseochromogenes ATCC 14511, the Blasticidin S producer.</title>
        <authorList>
            <person name="Wu L."/>
        </authorList>
    </citation>
    <scope>NUCLEOTIDE SEQUENCE [LARGE SCALE GENOMIC DNA]</scope>
    <source>
        <strain evidence="2 3">ATCC 14511</strain>
    </source>
</reference>
<dbReference type="AlphaFoldDB" id="A0A1B1AXY0"/>
<keyword evidence="2" id="KW-0808">Transferase</keyword>
<dbReference type="CDD" id="cd04301">
    <property type="entry name" value="NAT_SF"/>
    <property type="match status" value="1"/>
</dbReference>